<dbReference type="EMBL" id="CCXS01000001">
    <property type="protein sequence ID" value="CEG22371.1"/>
    <property type="molecule type" value="Genomic_DNA"/>
</dbReference>
<keyword evidence="2" id="KW-1185">Reference proteome</keyword>
<dbReference type="Proteomes" id="UP000043699">
    <property type="component" value="Unassembled WGS sequence"/>
</dbReference>
<dbReference type="OrthoDB" id="2679642at2"/>
<dbReference type="InterPro" id="IPR036491">
    <property type="entry name" value="YugN-like_sf"/>
</dbReference>
<dbReference type="STRING" id="1499687.BN1080_01297"/>
<accession>A0A098EM59</accession>
<dbReference type="SUPFAM" id="SSF160755">
    <property type="entry name" value="YugN-like"/>
    <property type="match status" value="1"/>
</dbReference>
<dbReference type="AlphaFoldDB" id="A0A098EM59"/>
<gene>
    <name evidence="1" type="ORF">BN1080_01297</name>
</gene>
<proteinExistence type="predicted"/>
<dbReference type="InterPro" id="IPR014967">
    <property type="entry name" value="Uncharacterised_YugN-like"/>
</dbReference>
<evidence type="ECO:0000313" key="2">
    <source>
        <dbReference type="Proteomes" id="UP000043699"/>
    </source>
</evidence>
<reference evidence="1 2" key="1">
    <citation type="submission" date="2014-09" db="EMBL/GenBank/DDBJ databases">
        <authorList>
            <person name="Urmite Genomes Urmite Genomes"/>
        </authorList>
    </citation>
    <scope>NUCLEOTIDE SEQUENCE [LARGE SCALE GENOMIC DNA]</scope>
    <source>
        <strain evidence="1 2">ES2</strain>
    </source>
</reference>
<sequence>MYFENTGLEGIRVDFTLLDDIMRKHGLTKEGQWDYERVTFDRKFKVHEGTFYLRVFAYAIDGDIDAGDAVVHVLKPVLGKHYYPHGVEYGEDEHFPEHLIKSCTEVLKSIQTDIESFKIKA</sequence>
<dbReference type="RefSeq" id="WP_052651074.1">
    <property type="nucleotide sequence ID" value="NZ_CCXS01000001.1"/>
</dbReference>
<protein>
    <submittedName>
        <fullName evidence="1">YugN-like family protein</fullName>
    </submittedName>
</protein>
<organism evidence="1 2">
    <name type="scientific">Planococcus massiliensis</name>
    <dbReference type="NCBI Taxonomy" id="1499687"/>
    <lineage>
        <taxon>Bacteria</taxon>
        <taxon>Bacillati</taxon>
        <taxon>Bacillota</taxon>
        <taxon>Bacilli</taxon>
        <taxon>Bacillales</taxon>
        <taxon>Caryophanaceae</taxon>
        <taxon>Planococcus</taxon>
    </lineage>
</organism>
<evidence type="ECO:0000313" key="1">
    <source>
        <dbReference type="EMBL" id="CEG22371.1"/>
    </source>
</evidence>
<name>A0A098EM59_9BACL</name>
<dbReference type="Gene3D" id="3.30.310.100">
    <property type="entry name" value="YugN-like"/>
    <property type="match status" value="1"/>
</dbReference>
<dbReference type="Pfam" id="PF08868">
    <property type="entry name" value="YugN"/>
    <property type="match status" value="1"/>
</dbReference>